<proteinExistence type="predicted"/>
<feature type="domain" description="SGF29 C-terminal" evidence="2">
    <location>
        <begin position="138"/>
        <end position="195"/>
    </location>
</feature>
<dbReference type="GO" id="GO:0000124">
    <property type="term" value="C:SAGA complex"/>
    <property type="evidence" value="ECO:0007669"/>
    <property type="project" value="InterPro"/>
</dbReference>
<dbReference type="Proteomes" id="UP000321570">
    <property type="component" value="Unassembled WGS sequence"/>
</dbReference>
<feature type="coiled-coil region" evidence="1">
    <location>
        <begin position="47"/>
        <end position="77"/>
    </location>
</feature>
<protein>
    <recommendedName>
        <fullName evidence="2">SGF29 C-terminal domain-containing protein</fullName>
    </recommendedName>
</protein>
<accession>A0A564YNF1</accession>
<organism evidence="3 4">
    <name type="scientific">Hymenolepis diminuta</name>
    <name type="common">Rat tapeworm</name>
    <dbReference type="NCBI Taxonomy" id="6216"/>
    <lineage>
        <taxon>Eukaryota</taxon>
        <taxon>Metazoa</taxon>
        <taxon>Spiralia</taxon>
        <taxon>Lophotrochozoa</taxon>
        <taxon>Platyhelminthes</taxon>
        <taxon>Cestoda</taxon>
        <taxon>Eucestoda</taxon>
        <taxon>Cyclophyllidea</taxon>
        <taxon>Hymenolepididae</taxon>
        <taxon>Hymenolepis</taxon>
    </lineage>
</organism>
<dbReference type="PANTHER" id="PTHR21539:SF0">
    <property type="entry name" value="SAGA-ASSOCIATED FACTOR 29"/>
    <property type="match status" value="1"/>
</dbReference>
<dbReference type="CDD" id="cd20393">
    <property type="entry name" value="Tudor_SGF29_rpt1"/>
    <property type="match status" value="1"/>
</dbReference>
<dbReference type="InterPro" id="IPR037802">
    <property type="entry name" value="SGF29"/>
</dbReference>
<dbReference type="PROSITE" id="PS51518">
    <property type="entry name" value="SGF29_C"/>
    <property type="match status" value="1"/>
</dbReference>
<keyword evidence="1" id="KW-0175">Coiled coil</keyword>
<dbReference type="EMBL" id="CABIJS010000299">
    <property type="protein sequence ID" value="VUZ48499.1"/>
    <property type="molecule type" value="Genomic_DNA"/>
</dbReference>
<dbReference type="AlphaFoldDB" id="A0A564YNF1"/>
<reference evidence="3 4" key="1">
    <citation type="submission" date="2019-07" db="EMBL/GenBank/DDBJ databases">
        <authorList>
            <person name="Jastrzebski P J."/>
            <person name="Paukszto L."/>
            <person name="Jastrzebski P J."/>
        </authorList>
    </citation>
    <scope>NUCLEOTIDE SEQUENCE [LARGE SCALE GENOMIC DNA]</scope>
    <source>
        <strain evidence="3 4">WMS-il1</strain>
    </source>
</reference>
<dbReference type="InterPro" id="IPR047288">
    <property type="entry name" value="Tudor_SGF29_rpt1"/>
</dbReference>
<name>A0A564YNF1_HYMDI</name>
<evidence type="ECO:0000256" key="1">
    <source>
        <dbReference type="SAM" id="Coils"/>
    </source>
</evidence>
<dbReference type="Gene3D" id="2.30.30.140">
    <property type="match status" value="1"/>
</dbReference>
<evidence type="ECO:0000313" key="4">
    <source>
        <dbReference type="Proteomes" id="UP000321570"/>
    </source>
</evidence>
<evidence type="ECO:0000259" key="2">
    <source>
        <dbReference type="PROSITE" id="PS51518"/>
    </source>
</evidence>
<evidence type="ECO:0000313" key="3">
    <source>
        <dbReference type="EMBL" id="VUZ48499.1"/>
    </source>
</evidence>
<sequence>MEKELVEKMEELKKICKETVKAERNCLSQVSTIDWSQAKTHKPKYISEQKKRLNKKLQETFNEAESLQKILLKAQAKILEIQSIENKIKMVKGPKNMRRGVLMSLLQESARSIPMWAADVDQSPPPLCGAIGAPNNLDSNLVAPGDYVAALVPDLECPDAEFVPNESWILAEVISFSREKKNFQVEDVDAEEGKV</sequence>
<dbReference type="PANTHER" id="PTHR21539">
    <property type="entry name" value="SAGA-ASSOCIATED FACTOR 29"/>
    <property type="match status" value="1"/>
</dbReference>
<gene>
    <name evidence="3" type="ORF">WMSIL1_LOCUS7836</name>
</gene>
<dbReference type="InterPro" id="IPR010750">
    <property type="entry name" value="SGF29_tudor-like_dom"/>
</dbReference>
<keyword evidence="4" id="KW-1185">Reference proteome</keyword>